<organism evidence="1">
    <name type="scientific">freshwater metagenome</name>
    <dbReference type="NCBI Taxonomy" id="449393"/>
    <lineage>
        <taxon>unclassified sequences</taxon>
        <taxon>metagenomes</taxon>
        <taxon>ecological metagenomes</taxon>
    </lineage>
</organism>
<protein>
    <submittedName>
        <fullName evidence="1">Unannotated protein</fullName>
    </submittedName>
</protein>
<gene>
    <name evidence="1" type="ORF">UFOPK2576_00453</name>
</gene>
<reference evidence="1" key="1">
    <citation type="submission" date="2020-05" db="EMBL/GenBank/DDBJ databases">
        <authorList>
            <person name="Chiriac C."/>
            <person name="Salcher M."/>
            <person name="Ghai R."/>
            <person name="Kavagutti S V."/>
        </authorList>
    </citation>
    <scope>NUCLEOTIDE SEQUENCE</scope>
</reference>
<evidence type="ECO:0000313" key="1">
    <source>
        <dbReference type="EMBL" id="CAB4691523.1"/>
    </source>
</evidence>
<proteinExistence type="predicted"/>
<name>A0A6J6P4I9_9ZZZZ</name>
<sequence>MTGNLPPPAACGDGSIPHSYASDLARLYLFGPVSAAATIEKAANPKPIAPIARIGTYGFIEGFIRSNLIVCRRSH</sequence>
<dbReference type="EMBL" id="CAEZXQ010000048">
    <property type="protein sequence ID" value="CAB4691523.1"/>
    <property type="molecule type" value="Genomic_DNA"/>
</dbReference>
<accession>A0A6J6P4I9</accession>
<dbReference type="AlphaFoldDB" id="A0A6J6P4I9"/>